<dbReference type="PROSITE" id="PS51375">
    <property type="entry name" value="PPR"/>
    <property type="match status" value="1"/>
</dbReference>
<dbReference type="EnsemblPlants" id="Solyc11g043085.1.1">
    <property type="protein sequence ID" value="Solyc11g043085.1.1"/>
    <property type="gene ID" value="Solyc11g043085.1"/>
</dbReference>
<dbReference type="Pfam" id="PF13041">
    <property type="entry name" value="PPR_2"/>
    <property type="match status" value="1"/>
</dbReference>
<dbReference type="GO" id="GO:0009451">
    <property type="term" value="P:RNA modification"/>
    <property type="evidence" value="ECO:0007669"/>
    <property type="project" value="InterPro"/>
</dbReference>
<proteinExistence type="predicted"/>
<dbReference type="InterPro" id="IPR002885">
    <property type="entry name" value="PPR_rpt"/>
</dbReference>
<dbReference type="Proteomes" id="UP000004994">
    <property type="component" value="Chromosome 11"/>
</dbReference>
<name>A0A3Q7IWB7_SOLLC</name>
<reference evidence="3" key="2">
    <citation type="submission" date="2019-01" db="UniProtKB">
        <authorList>
            <consortium name="EnsemblPlants"/>
        </authorList>
    </citation>
    <scope>IDENTIFICATION</scope>
    <source>
        <strain evidence="3">cv. Heinz 1706</strain>
    </source>
</reference>
<dbReference type="PANTHER" id="PTHR47926:SF436">
    <property type="entry name" value="PENTATRICOPEPTIDE REPEAT-CONTAINING PROTEIN ELI1, CHLOROPLASTIC-LIKE ISOFORM X2"/>
    <property type="match status" value="1"/>
</dbReference>
<feature type="repeat" description="PPR" evidence="2">
    <location>
        <begin position="94"/>
        <end position="128"/>
    </location>
</feature>
<reference evidence="3" key="1">
    <citation type="journal article" date="2012" name="Nature">
        <title>The tomato genome sequence provides insights into fleshy fruit evolution.</title>
        <authorList>
            <consortium name="Tomato Genome Consortium"/>
        </authorList>
    </citation>
    <scope>NUCLEOTIDE SEQUENCE [LARGE SCALE GENOMIC DNA]</scope>
    <source>
        <strain evidence="3">cv. Heinz 1706</strain>
    </source>
</reference>
<evidence type="ECO:0008006" key="5">
    <source>
        <dbReference type="Google" id="ProtNLM"/>
    </source>
</evidence>
<evidence type="ECO:0000256" key="2">
    <source>
        <dbReference type="PROSITE-ProRule" id="PRU00708"/>
    </source>
</evidence>
<dbReference type="InterPro" id="IPR046960">
    <property type="entry name" value="PPR_At4g14850-like_plant"/>
</dbReference>
<keyword evidence="1" id="KW-0677">Repeat</keyword>
<dbReference type="PANTHER" id="PTHR47926">
    <property type="entry name" value="PENTATRICOPEPTIDE REPEAT-CONTAINING PROTEIN"/>
    <property type="match status" value="1"/>
</dbReference>
<organism evidence="3">
    <name type="scientific">Solanum lycopersicum</name>
    <name type="common">Tomato</name>
    <name type="synonym">Lycopersicon esculentum</name>
    <dbReference type="NCBI Taxonomy" id="4081"/>
    <lineage>
        <taxon>Eukaryota</taxon>
        <taxon>Viridiplantae</taxon>
        <taxon>Streptophyta</taxon>
        <taxon>Embryophyta</taxon>
        <taxon>Tracheophyta</taxon>
        <taxon>Spermatophyta</taxon>
        <taxon>Magnoliopsida</taxon>
        <taxon>eudicotyledons</taxon>
        <taxon>Gunneridae</taxon>
        <taxon>Pentapetalae</taxon>
        <taxon>asterids</taxon>
        <taxon>lamiids</taxon>
        <taxon>Solanales</taxon>
        <taxon>Solanaceae</taxon>
        <taxon>Solanoideae</taxon>
        <taxon>Solaneae</taxon>
        <taxon>Solanum</taxon>
        <taxon>Solanum subgen. Lycopersicon</taxon>
    </lineage>
</organism>
<dbReference type="InParanoid" id="A0A3Q7IWB7"/>
<evidence type="ECO:0000256" key="1">
    <source>
        <dbReference type="ARBA" id="ARBA00022737"/>
    </source>
</evidence>
<evidence type="ECO:0000313" key="3">
    <source>
        <dbReference type="EnsemblPlants" id="Solyc11g043085.1.1"/>
    </source>
</evidence>
<keyword evidence="4" id="KW-1185">Reference proteome</keyword>
<dbReference type="AlphaFoldDB" id="A0A3Q7IWB7"/>
<sequence>MVTSIMYTCIRGFSESSIPQYAIHIFIEMLKNSQVQPHLLTYPSAYARGGLAINGAQIHGRIIKLLSCCFLVEARELFNEDEIEDVVSWNFMIIDASWNSIISGFVRNEKWNEALELFSTMQEENIKPSEFTLVSLLNACGHSGALEPGN</sequence>
<protein>
    <recommendedName>
        <fullName evidence="5">Pentatricopeptide repeat-containing protein</fullName>
    </recommendedName>
</protein>
<dbReference type="GO" id="GO:0003723">
    <property type="term" value="F:RNA binding"/>
    <property type="evidence" value="ECO:0007669"/>
    <property type="project" value="InterPro"/>
</dbReference>
<dbReference type="InterPro" id="IPR011990">
    <property type="entry name" value="TPR-like_helical_dom_sf"/>
</dbReference>
<accession>A0A3Q7IWB7</accession>
<dbReference type="NCBIfam" id="TIGR00756">
    <property type="entry name" value="PPR"/>
    <property type="match status" value="1"/>
</dbReference>
<dbReference type="Gene3D" id="1.25.40.10">
    <property type="entry name" value="Tetratricopeptide repeat domain"/>
    <property type="match status" value="1"/>
</dbReference>
<dbReference type="Gramene" id="Solyc11g043085.1.1">
    <property type="protein sequence ID" value="Solyc11g043085.1.1"/>
    <property type="gene ID" value="Solyc11g043085.1"/>
</dbReference>
<evidence type="ECO:0000313" key="4">
    <source>
        <dbReference type="Proteomes" id="UP000004994"/>
    </source>
</evidence>